<feature type="compositionally biased region" description="Low complexity" evidence="3">
    <location>
        <begin position="236"/>
        <end position="249"/>
    </location>
</feature>
<dbReference type="InterPro" id="IPR007921">
    <property type="entry name" value="CHAP_dom"/>
</dbReference>
<dbReference type="Gene3D" id="1.10.530.10">
    <property type="match status" value="1"/>
</dbReference>
<feature type="compositionally biased region" description="Pro residues" evidence="3">
    <location>
        <begin position="51"/>
        <end position="68"/>
    </location>
</feature>
<feature type="region of interest" description="Disordered" evidence="3">
    <location>
        <begin position="95"/>
        <end position="249"/>
    </location>
</feature>
<dbReference type="InterPro" id="IPR051056">
    <property type="entry name" value="Glycosyl_Hydrolase_73"/>
</dbReference>
<evidence type="ECO:0000313" key="7">
    <source>
        <dbReference type="Proteomes" id="UP000183700"/>
    </source>
</evidence>
<dbReference type="Pfam" id="PF05257">
    <property type="entry name" value="CHAP"/>
    <property type="match status" value="1"/>
</dbReference>
<evidence type="ECO:0000259" key="5">
    <source>
        <dbReference type="PROSITE" id="PS50911"/>
    </source>
</evidence>
<evidence type="ECO:0000256" key="3">
    <source>
        <dbReference type="SAM" id="MobiDB-lite"/>
    </source>
</evidence>
<feature type="region of interest" description="Disordered" evidence="3">
    <location>
        <begin position="36"/>
        <end position="71"/>
    </location>
</feature>
<dbReference type="STRING" id="319970.RV00_GL002851"/>
<evidence type="ECO:0000313" key="6">
    <source>
        <dbReference type="EMBL" id="OJG35297.1"/>
    </source>
</evidence>
<dbReference type="SUPFAM" id="SSF54001">
    <property type="entry name" value="Cysteine proteinases"/>
    <property type="match status" value="1"/>
</dbReference>
<feature type="domain" description="Peptidase C51" evidence="5">
    <location>
        <begin position="623"/>
        <end position="753"/>
    </location>
</feature>
<dbReference type="Proteomes" id="UP000183700">
    <property type="component" value="Unassembled WGS sequence"/>
</dbReference>
<dbReference type="EMBL" id="JXKM01000007">
    <property type="protein sequence ID" value="OJG35297.1"/>
    <property type="molecule type" value="Genomic_DNA"/>
</dbReference>
<dbReference type="PROSITE" id="PS50911">
    <property type="entry name" value="CHAP"/>
    <property type="match status" value="1"/>
</dbReference>
<feature type="region of interest" description="Disordered" evidence="3">
    <location>
        <begin position="377"/>
        <end position="400"/>
    </location>
</feature>
<dbReference type="Gene3D" id="3.90.1720.10">
    <property type="entry name" value="endopeptidase domain like (from Nostoc punctiforme)"/>
    <property type="match status" value="1"/>
</dbReference>
<reference evidence="6 7" key="1">
    <citation type="submission" date="2014-12" db="EMBL/GenBank/DDBJ databases">
        <title>Draft genome sequences of 29 type strains of Enterococci.</title>
        <authorList>
            <person name="Zhong Z."/>
            <person name="Sun Z."/>
            <person name="Liu W."/>
            <person name="Zhang W."/>
            <person name="Zhang H."/>
        </authorList>
    </citation>
    <scope>NUCLEOTIDE SEQUENCE [LARGE SCALE GENOMIC DNA]</scope>
    <source>
        <strain evidence="6 7">DSM 22802</strain>
    </source>
</reference>
<evidence type="ECO:0000256" key="4">
    <source>
        <dbReference type="SAM" id="SignalP"/>
    </source>
</evidence>
<dbReference type="Pfam" id="PF01832">
    <property type="entry name" value="Glucosaminidase"/>
    <property type="match status" value="1"/>
</dbReference>
<dbReference type="OrthoDB" id="977752at2"/>
<dbReference type="AlphaFoldDB" id="A0A1L8ST57"/>
<dbReference type="PANTHER" id="PTHR33308:SF9">
    <property type="entry name" value="PEPTIDOGLYCAN HYDROLASE FLGJ"/>
    <property type="match status" value="1"/>
</dbReference>
<protein>
    <recommendedName>
        <fullName evidence="5">Peptidase C51 domain-containing protein</fullName>
    </recommendedName>
</protein>
<evidence type="ECO:0000256" key="2">
    <source>
        <dbReference type="ARBA" id="ARBA00022801"/>
    </source>
</evidence>
<dbReference type="RefSeq" id="WP_071862637.1">
    <property type="nucleotide sequence ID" value="NZ_JBHLVS010000010.1"/>
</dbReference>
<comment type="similarity">
    <text evidence="1">Belongs to the glycosyl hydrolase 73 family.</text>
</comment>
<feature type="signal peptide" evidence="4">
    <location>
        <begin position="1"/>
        <end position="21"/>
    </location>
</feature>
<keyword evidence="4" id="KW-0732">Signal</keyword>
<dbReference type="InterPro" id="IPR038765">
    <property type="entry name" value="Papain-like_cys_pep_sf"/>
</dbReference>
<proteinExistence type="inferred from homology"/>
<dbReference type="PANTHER" id="PTHR33308">
    <property type="entry name" value="PEPTIDOGLYCAN HYDROLASE FLGJ"/>
    <property type="match status" value="1"/>
</dbReference>
<gene>
    <name evidence="6" type="ORF">RV00_GL002851</name>
</gene>
<keyword evidence="7" id="KW-1185">Reference proteome</keyword>
<feature type="compositionally biased region" description="Basic and acidic residues" evidence="3">
    <location>
        <begin position="377"/>
        <end position="392"/>
    </location>
</feature>
<evidence type="ECO:0000256" key="1">
    <source>
        <dbReference type="ARBA" id="ARBA00010266"/>
    </source>
</evidence>
<feature type="chain" id="PRO_5039465058" description="Peptidase C51 domain-containing protein" evidence="4">
    <location>
        <begin position="22"/>
        <end position="755"/>
    </location>
</feature>
<dbReference type="SMART" id="SM00047">
    <property type="entry name" value="LYZ2"/>
    <property type="match status" value="1"/>
</dbReference>
<sequence>MKKIVMGICGLIMFCWGVASLRSGALKADDLPQEPVIETTAPESSTVVEEPAPPVSEVPPAAPVPETPVAPVTPAAPEVPVAETPVEVPAAGIPAEVPVEDSTPEVPVEVPTTPETGAPAETTVPTENSTGDSTATTSSSDDSSNSGGSTSDSSTSQGSTSDSSTSQSSTDQSSTNPTSDTGTSSSAGSTSGGTLPSDSSSSWTQPSSTAPSSSYDEPKQSTVPAAPQETPPKTNSVSAQASSAFTTAAPEAFSQSSTLDLPSELKTSEVAQSDLKGFELPLLSSFKDKAHAALVYDGIKKLGTEQADNFSPEQLATELYHNLFGIELSGRPEKLKEEISIGSLLYQKKKEKNELVGIYIGEDYYLTVGDVEVEQAEKDTEVAKTSDDKEAAGDSAGKTKQRQVILQPMDLDEDILVQPLPTVTLTEYGNEVLAEYPASINFTENEGAKNFIAKIAEDARQLGQEYDVFASVMIAQALLESGSGTSSLSLPPNHNLFGVKGTYQGQAVSMTTQEDRGNGALYSINAAFRRYPNYAASLGDYVQLLRGGISGNAGYYQKTWRSTAKNYLRTTNALTGTYATDISYGRKLNSIIAVYNLTQYDRVKVDQTAGVFIKGKEEIPEAYRSLMRYPDYNGVNYNTSGSYPVGQCTWYAFNRVKQLGKSVDDFMGNGGEWGTKGKALGYEVSREPKAGWLISFKPGVAGSDARYGHVAFVEVVKPEGILISEGNVYGGTVISYRVIDANLAKSDLVTYIKAK</sequence>
<name>A0A1L8ST57_9ENTE</name>
<dbReference type="GO" id="GO:0004040">
    <property type="term" value="F:amidase activity"/>
    <property type="evidence" value="ECO:0007669"/>
    <property type="project" value="InterPro"/>
</dbReference>
<dbReference type="InterPro" id="IPR002901">
    <property type="entry name" value="MGlyc_endo_b_GlcNAc-like_dom"/>
</dbReference>
<feature type="compositionally biased region" description="Low complexity" evidence="3">
    <location>
        <begin position="104"/>
        <end position="214"/>
    </location>
</feature>
<accession>A0A1L8ST57</accession>
<organism evidence="6 7">
    <name type="scientific">Enterococcus devriesei</name>
    <dbReference type="NCBI Taxonomy" id="319970"/>
    <lineage>
        <taxon>Bacteria</taxon>
        <taxon>Bacillati</taxon>
        <taxon>Bacillota</taxon>
        <taxon>Bacilli</taxon>
        <taxon>Lactobacillales</taxon>
        <taxon>Enterococcaceae</taxon>
        <taxon>Enterococcus</taxon>
    </lineage>
</organism>
<keyword evidence="2" id="KW-0378">Hydrolase</keyword>
<comment type="caution">
    <text evidence="6">The sequence shown here is derived from an EMBL/GenBank/DDBJ whole genome shotgun (WGS) entry which is preliminary data.</text>
</comment>
<dbReference type="Gene3D" id="4.10.80.30">
    <property type="entry name" value="DNA polymerase, domain 6"/>
    <property type="match status" value="1"/>
</dbReference>